<dbReference type="EMBL" id="BGPR01001282">
    <property type="protein sequence ID" value="GBM50038.1"/>
    <property type="molecule type" value="Genomic_DNA"/>
</dbReference>
<dbReference type="AlphaFoldDB" id="A0A4Y2GBR1"/>
<evidence type="ECO:0000313" key="1">
    <source>
        <dbReference type="EMBL" id="GBM50038.1"/>
    </source>
</evidence>
<gene>
    <name evidence="1" type="ORF">AVEN_69617_1</name>
</gene>
<evidence type="ECO:0000313" key="2">
    <source>
        <dbReference type="Proteomes" id="UP000499080"/>
    </source>
</evidence>
<sequence length="98" mass="10681">MGQQWLLVIPNNSVDVLKSLHDAPTSVISIAKNATITKEEVLLGLYGSDPICVALQECQRPINLHLNFHQDNSILLNPAIPFNKIGARSSGRRTPNGP</sequence>
<organism evidence="1 2">
    <name type="scientific">Araneus ventricosus</name>
    <name type="common">Orbweaver spider</name>
    <name type="synonym">Epeira ventricosa</name>
    <dbReference type="NCBI Taxonomy" id="182803"/>
    <lineage>
        <taxon>Eukaryota</taxon>
        <taxon>Metazoa</taxon>
        <taxon>Ecdysozoa</taxon>
        <taxon>Arthropoda</taxon>
        <taxon>Chelicerata</taxon>
        <taxon>Arachnida</taxon>
        <taxon>Araneae</taxon>
        <taxon>Araneomorphae</taxon>
        <taxon>Entelegynae</taxon>
        <taxon>Araneoidea</taxon>
        <taxon>Araneidae</taxon>
        <taxon>Araneus</taxon>
    </lineage>
</organism>
<proteinExistence type="predicted"/>
<name>A0A4Y2GBR1_ARAVE</name>
<reference evidence="1 2" key="1">
    <citation type="journal article" date="2019" name="Sci. Rep.">
        <title>Orb-weaving spider Araneus ventricosus genome elucidates the spidroin gene catalogue.</title>
        <authorList>
            <person name="Kono N."/>
            <person name="Nakamura H."/>
            <person name="Ohtoshi R."/>
            <person name="Moran D.A.P."/>
            <person name="Shinohara A."/>
            <person name="Yoshida Y."/>
            <person name="Fujiwara M."/>
            <person name="Mori M."/>
            <person name="Tomita M."/>
            <person name="Arakawa K."/>
        </authorList>
    </citation>
    <scope>NUCLEOTIDE SEQUENCE [LARGE SCALE GENOMIC DNA]</scope>
</reference>
<comment type="caution">
    <text evidence="1">The sequence shown here is derived from an EMBL/GenBank/DDBJ whole genome shotgun (WGS) entry which is preliminary data.</text>
</comment>
<protein>
    <submittedName>
        <fullName evidence="1">Uncharacterized protein</fullName>
    </submittedName>
</protein>
<dbReference type="Proteomes" id="UP000499080">
    <property type="component" value="Unassembled WGS sequence"/>
</dbReference>
<accession>A0A4Y2GBR1</accession>
<keyword evidence="2" id="KW-1185">Reference proteome</keyword>